<dbReference type="Gene3D" id="3.50.50.60">
    <property type="entry name" value="FAD/NAD(P)-binding domain"/>
    <property type="match status" value="2"/>
</dbReference>
<keyword evidence="9" id="KW-0274">FAD</keyword>
<feature type="transmembrane region" description="Helical" evidence="13">
    <location>
        <begin position="627"/>
        <end position="648"/>
    </location>
</feature>
<dbReference type="RefSeq" id="WP_386718196.1">
    <property type="nucleotide sequence ID" value="NZ_JBHRSZ010000002.1"/>
</dbReference>
<dbReference type="Gene3D" id="3.30.390.30">
    <property type="match status" value="1"/>
</dbReference>
<evidence type="ECO:0000259" key="14">
    <source>
        <dbReference type="Pfam" id="PF04324"/>
    </source>
</evidence>
<dbReference type="InterPro" id="IPR041854">
    <property type="entry name" value="BFD-like_2Fe2S-bd_dom_sf"/>
</dbReference>
<evidence type="ECO:0000259" key="16">
    <source>
        <dbReference type="Pfam" id="PF18267"/>
    </source>
</evidence>
<evidence type="ECO:0000256" key="4">
    <source>
        <dbReference type="ARBA" id="ARBA00005096"/>
    </source>
</evidence>
<comment type="similarity">
    <text evidence="5">Belongs to the nitrite and sulfite reductase 4Fe-4S domain family.</text>
</comment>
<keyword evidence="12" id="KW-0411">Iron-sulfur</keyword>
<dbReference type="SUPFAM" id="SSF51905">
    <property type="entry name" value="FAD/NAD(P)-binding domain"/>
    <property type="match status" value="2"/>
</dbReference>
<evidence type="ECO:0000256" key="3">
    <source>
        <dbReference type="ARBA" id="ARBA00001974"/>
    </source>
</evidence>
<feature type="domain" description="FAD/NAD(P)-binding" evidence="15">
    <location>
        <begin position="35"/>
        <end position="325"/>
    </location>
</feature>
<dbReference type="Pfam" id="PF07992">
    <property type="entry name" value="Pyr_redox_2"/>
    <property type="match status" value="1"/>
</dbReference>
<feature type="domain" description="BFD-like [2Fe-2S]-binding" evidence="14">
    <location>
        <begin position="455"/>
        <end position="503"/>
    </location>
</feature>
<dbReference type="Proteomes" id="UP001595476">
    <property type="component" value="Unassembled WGS sequence"/>
</dbReference>
<dbReference type="PANTHER" id="PTHR43809:SF1">
    <property type="entry name" value="NITRITE REDUCTASE (NADH) LARGE SUBUNIT"/>
    <property type="match status" value="1"/>
</dbReference>
<dbReference type="Pfam" id="PF04324">
    <property type="entry name" value="Fer2_BFD"/>
    <property type="match status" value="1"/>
</dbReference>
<feature type="domain" description="NADH-rubredoxin oxidoreductase C-terminal" evidence="16">
    <location>
        <begin position="352"/>
        <end position="421"/>
    </location>
</feature>
<evidence type="ECO:0000256" key="7">
    <source>
        <dbReference type="ARBA" id="ARBA00022630"/>
    </source>
</evidence>
<keyword evidence="8" id="KW-0479">Metal-binding</keyword>
<comment type="pathway">
    <text evidence="4">Nitrogen metabolism; nitrate reduction (assimilation).</text>
</comment>
<feature type="transmembrane region" description="Helical" evidence="13">
    <location>
        <begin position="669"/>
        <end position="688"/>
    </location>
</feature>
<evidence type="ECO:0000256" key="2">
    <source>
        <dbReference type="ARBA" id="ARBA00001966"/>
    </source>
</evidence>
<dbReference type="Pfam" id="PF18267">
    <property type="entry name" value="Rubredoxin_C"/>
    <property type="match status" value="1"/>
</dbReference>
<dbReference type="InterPro" id="IPR023753">
    <property type="entry name" value="FAD/NAD-binding_dom"/>
</dbReference>
<keyword evidence="7" id="KW-0285">Flavoprotein</keyword>
<keyword evidence="6" id="KW-0349">Heme</keyword>
<feature type="transmembrane region" description="Helical" evidence="13">
    <location>
        <begin position="518"/>
        <end position="537"/>
    </location>
</feature>
<dbReference type="EMBL" id="JBHRSZ010000002">
    <property type="protein sequence ID" value="MFC3150775.1"/>
    <property type="molecule type" value="Genomic_DNA"/>
</dbReference>
<evidence type="ECO:0000256" key="11">
    <source>
        <dbReference type="ARBA" id="ARBA00023004"/>
    </source>
</evidence>
<sequence>MNSSNVSLKDVEIVDPSEVAVDLANESRPTKVTDRIVVIGSGPVGMRFVKELLTRQPLAKIQLFGNEPFQPYNRVQLSALLAGEVTRDDIDLSLPDSHLHPNFDYLIATIKGVDTEQKTLVDANGQRYSYDRLIFATGARAHVPNIPGVDQSGVYTFRNLKDTEFLYARVASARHVVVVGGGLLGLEAARALSRLNTKVTLVQQGSRLMNRQLDETAAELLKQQVEALGIRVITSSGVRAIHSAKEVIPGRNSVTGVTTYYGEDIECDTVVLCAGIKPNIELARDSKLKVANGIVVNDDLQTSDKAVYAIGECCEHQGETYGLVNPGLEQAAIAADVISGGHSKYLGSLTVSRLKVVGQKVYSMGEVTDLVRRPFQTVVCFEDKQQGLYRKLVFLKGKLIGALAYGEWPELNRIQEAFKQGRTIYPWQLLTFQLTGRLWLKEQSQDVSTWPVEAVVCQCNNISQGELSHYLSTGCASVAELSEQTGAGTVCGSCKPLLSQLVEHHSGESAEREKERGWMPVLFGSVMAVLLALLLIFQPEAHVSDSVQTQGWFEHIWNDGFWKQVTGFTLLGLTLIGLIMSLRKRLNWSWMGQFAYWRTLHTVLGMVCVAVLIFHTGFHLGVNLNQLLMINFLAVIALGAMAGAVVGLSHKLPISAALNVRKTWTWLHILVTWPLPALLAAHILSVYYF</sequence>
<reference evidence="18" key="1">
    <citation type="journal article" date="2019" name="Int. J. Syst. Evol. Microbiol.">
        <title>The Global Catalogue of Microorganisms (GCM) 10K type strain sequencing project: providing services to taxonomists for standard genome sequencing and annotation.</title>
        <authorList>
            <consortium name="The Broad Institute Genomics Platform"/>
            <consortium name="The Broad Institute Genome Sequencing Center for Infectious Disease"/>
            <person name="Wu L."/>
            <person name="Ma J."/>
        </authorList>
    </citation>
    <scope>NUCLEOTIDE SEQUENCE [LARGE SCALE GENOMIC DNA]</scope>
    <source>
        <strain evidence="18">KCTC 52438</strain>
    </source>
</reference>
<dbReference type="InterPro" id="IPR041575">
    <property type="entry name" value="Rubredoxin_C"/>
</dbReference>
<proteinExistence type="inferred from homology"/>
<dbReference type="PRINTS" id="PR00411">
    <property type="entry name" value="PNDRDTASEI"/>
</dbReference>
<evidence type="ECO:0000313" key="17">
    <source>
        <dbReference type="EMBL" id="MFC3150775.1"/>
    </source>
</evidence>
<evidence type="ECO:0000256" key="13">
    <source>
        <dbReference type="SAM" id="Phobius"/>
    </source>
</evidence>
<name>A0ABV7HE98_9GAMM</name>
<gene>
    <name evidence="17" type="ORF">ACFOEK_07035</name>
</gene>
<evidence type="ECO:0000256" key="10">
    <source>
        <dbReference type="ARBA" id="ARBA00023002"/>
    </source>
</evidence>
<feature type="transmembrane region" description="Helical" evidence="13">
    <location>
        <begin position="594"/>
        <end position="615"/>
    </location>
</feature>
<keyword evidence="10" id="KW-0560">Oxidoreductase</keyword>
<accession>A0ABV7HE98</accession>
<dbReference type="InterPro" id="IPR016156">
    <property type="entry name" value="FAD/NAD-linked_Rdtase_dimer_sf"/>
</dbReference>
<evidence type="ECO:0000256" key="5">
    <source>
        <dbReference type="ARBA" id="ARBA00010429"/>
    </source>
</evidence>
<evidence type="ECO:0000256" key="1">
    <source>
        <dbReference type="ARBA" id="ARBA00001929"/>
    </source>
</evidence>
<comment type="cofactor">
    <cofactor evidence="2">
        <name>[4Fe-4S] cluster</name>
        <dbReference type="ChEBI" id="CHEBI:49883"/>
    </cofactor>
</comment>
<dbReference type="InterPro" id="IPR036188">
    <property type="entry name" value="FAD/NAD-bd_sf"/>
</dbReference>
<comment type="caution">
    <text evidence="17">The sequence shown here is derived from an EMBL/GenBank/DDBJ whole genome shotgun (WGS) entry which is preliminary data.</text>
</comment>
<feature type="transmembrane region" description="Helical" evidence="13">
    <location>
        <begin position="561"/>
        <end position="582"/>
    </location>
</feature>
<evidence type="ECO:0000259" key="15">
    <source>
        <dbReference type="Pfam" id="PF07992"/>
    </source>
</evidence>
<evidence type="ECO:0000256" key="9">
    <source>
        <dbReference type="ARBA" id="ARBA00022827"/>
    </source>
</evidence>
<evidence type="ECO:0000256" key="6">
    <source>
        <dbReference type="ARBA" id="ARBA00022617"/>
    </source>
</evidence>
<evidence type="ECO:0000256" key="12">
    <source>
        <dbReference type="ARBA" id="ARBA00023014"/>
    </source>
</evidence>
<dbReference type="PANTHER" id="PTHR43809">
    <property type="entry name" value="NITRITE REDUCTASE (NADH) LARGE SUBUNIT"/>
    <property type="match status" value="1"/>
</dbReference>
<keyword evidence="13" id="KW-1133">Transmembrane helix</keyword>
<organism evidence="17 18">
    <name type="scientific">Litoribrevibacter euphylliae</name>
    <dbReference type="NCBI Taxonomy" id="1834034"/>
    <lineage>
        <taxon>Bacteria</taxon>
        <taxon>Pseudomonadati</taxon>
        <taxon>Pseudomonadota</taxon>
        <taxon>Gammaproteobacteria</taxon>
        <taxon>Oceanospirillales</taxon>
        <taxon>Oceanospirillaceae</taxon>
        <taxon>Litoribrevibacter</taxon>
    </lineage>
</organism>
<dbReference type="InterPro" id="IPR007419">
    <property type="entry name" value="BFD-like_2Fe2S-bd_dom"/>
</dbReference>
<evidence type="ECO:0000313" key="18">
    <source>
        <dbReference type="Proteomes" id="UP001595476"/>
    </source>
</evidence>
<evidence type="ECO:0000256" key="8">
    <source>
        <dbReference type="ARBA" id="ARBA00022723"/>
    </source>
</evidence>
<keyword evidence="13" id="KW-0472">Membrane</keyword>
<comment type="cofactor">
    <cofactor evidence="1">
        <name>siroheme</name>
        <dbReference type="ChEBI" id="CHEBI:60052"/>
    </cofactor>
</comment>
<keyword evidence="18" id="KW-1185">Reference proteome</keyword>
<keyword evidence="13" id="KW-0812">Transmembrane</keyword>
<keyword evidence="11" id="KW-0408">Iron</keyword>
<dbReference type="Gene3D" id="1.10.10.1100">
    <property type="entry name" value="BFD-like [2Fe-2S]-binding domain"/>
    <property type="match status" value="1"/>
</dbReference>
<dbReference type="PRINTS" id="PR00368">
    <property type="entry name" value="FADPNR"/>
</dbReference>
<protein>
    <submittedName>
        <fullName evidence="17">FAD-dependent oxidoreductase</fullName>
    </submittedName>
</protein>
<dbReference type="InterPro" id="IPR052034">
    <property type="entry name" value="NasD-like"/>
</dbReference>
<comment type="cofactor">
    <cofactor evidence="3">
        <name>FAD</name>
        <dbReference type="ChEBI" id="CHEBI:57692"/>
    </cofactor>
</comment>